<dbReference type="Proteomes" id="UP001162780">
    <property type="component" value="Chromosome"/>
</dbReference>
<dbReference type="InterPro" id="IPR029058">
    <property type="entry name" value="AB_hydrolase_fold"/>
</dbReference>
<dbReference type="EMBL" id="CP113517">
    <property type="protein sequence ID" value="WAR43202.1"/>
    <property type="molecule type" value="Genomic_DNA"/>
</dbReference>
<evidence type="ECO:0000313" key="3">
    <source>
        <dbReference type="EMBL" id="WAR43202.1"/>
    </source>
</evidence>
<organism evidence="3 4">
    <name type="scientific">Methylomonas rapida</name>
    <dbReference type="NCBI Taxonomy" id="2963939"/>
    <lineage>
        <taxon>Bacteria</taxon>
        <taxon>Pseudomonadati</taxon>
        <taxon>Pseudomonadota</taxon>
        <taxon>Gammaproteobacteria</taxon>
        <taxon>Methylococcales</taxon>
        <taxon>Methylococcaceae</taxon>
        <taxon>Methylomonas</taxon>
    </lineage>
</organism>
<evidence type="ECO:0000259" key="2">
    <source>
        <dbReference type="Pfam" id="PF05057"/>
    </source>
</evidence>
<feature type="transmembrane region" description="Helical" evidence="1">
    <location>
        <begin position="7"/>
        <end position="26"/>
    </location>
</feature>
<evidence type="ECO:0000313" key="4">
    <source>
        <dbReference type="Proteomes" id="UP001162780"/>
    </source>
</evidence>
<evidence type="ECO:0000256" key="1">
    <source>
        <dbReference type="SAM" id="Phobius"/>
    </source>
</evidence>
<accession>A0ABY7GDY8</accession>
<sequence>MQKTYRLFGMIFFMVCSLSGCGLFAVKEQQEKIASYCQIYGSVKPEIDNGKALIVVLFKFNGGDVNKRESWSLFDHFVNDRPGKWYFATAPGQYALAAFKDVNNDMVYQLDEPALMPDREKLIQCAPGAVETDIALLIPEQGRTKLQAAMDISKLQVRSSQEQLAISLGQVSHVGEMASLDEPRFADDRAKQSLWRPLDFLIDGNAGLYFLEPYAANKMPVLFVHGINGTPRNFNYLIEQLDRSRYQPWVVYYPSGAHIDNVGRYIEQMLRQLQAKYRFDKMAVVAHSMGGLVSRSFLLHHFDEASNLAVPLFITISTPWNGHAAAQLGVEHAPTPVYSWIDLAPGSRFLQELFYTGKANDAPRRSLPKTTEKHLLFSFIDSEAGDGTVSLASQLRPEAQQEADRLYGYQQSHMGILNTPDTVKLLNQLLDKVR</sequence>
<dbReference type="SUPFAM" id="SSF53474">
    <property type="entry name" value="alpha/beta-Hydrolases"/>
    <property type="match status" value="1"/>
</dbReference>
<reference evidence="3" key="1">
    <citation type="submission" date="2022-11" db="EMBL/GenBank/DDBJ databases">
        <title>Methylomonas rapida sp. nov., Carotenoid-Producing Obligate Methanotrophs with High Growth Characteristics and Biotechnological Potential.</title>
        <authorList>
            <person name="Tikhonova E.N."/>
            <person name="Suleimanov R.Z."/>
            <person name="Miroshnikov K."/>
            <person name="Oshkin I.Y."/>
            <person name="Belova S.E."/>
            <person name="Danilova O.V."/>
            <person name="Ashikhmin A."/>
            <person name="Konopkin A."/>
            <person name="But S.Y."/>
            <person name="Khmelenina V.N."/>
            <person name="Kuznetsov N."/>
            <person name="Pimenov N.V."/>
            <person name="Dedysh S.N."/>
        </authorList>
    </citation>
    <scope>NUCLEOTIDE SEQUENCE</scope>
    <source>
        <strain evidence="3">MP1</strain>
    </source>
</reference>
<keyword evidence="3" id="KW-0378">Hydrolase</keyword>
<protein>
    <submittedName>
        <fullName evidence="3">Alpha/beta hydrolase</fullName>
    </submittedName>
</protein>
<keyword evidence="1" id="KW-0812">Transmembrane</keyword>
<name>A0ABY7GDY8_9GAMM</name>
<keyword evidence="1" id="KW-1133">Transmembrane helix</keyword>
<dbReference type="InterPro" id="IPR007751">
    <property type="entry name" value="DUF676_lipase-like"/>
</dbReference>
<dbReference type="PROSITE" id="PS51257">
    <property type="entry name" value="PROKAR_LIPOPROTEIN"/>
    <property type="match status" value="1"/>
</dbReference>
<proteinExistence type="predicted"/>
<gene>
    <name evidence="3" type="ORF">NM686_012435</name>
</gene>
<dbReference type="GO" id="GO:0016787">
    <property type="term" value="F:hydrolase activity"/>
    <property type="evidence" value="ECO:0007669"/>
    <property type="project" value="UniProtKB-KW"/>
</dbReference>
<keyword evidence="4" id="KW-1185">Reference proteome</keyword>
<keyword evidence="1" id="KW-0472">Membrane</keyword>
<dbReference type="PANTHER" id="PTHR37946">
    <property type="entry name" value="SLL1969 PROTEIN"/>
    <property type="match status" value="1"/>
</dbReference>
<dbReference type="RefSeq" id="WP_255188183.1">
    <property type="nucleotide sequence ID" value="NZ_CP113517.1"/>
</dbReference>
<dbReference type="Gene3D" id="3.40.50.1820">
    <property type="entry name" value="alpha/beta hydrolase"/>
    <property type="match status" value="1"/>
</dbReference>
<feature type="domain" description="DUF676" evidence="2">
    <location>
        <begin position="221"/>
        <end position="327"/>
    </location>
</feature>
<dbReference type="PANTHER" id="PTHR37946:SF1">
    <property type="entry name" value="SLL1969 PROTEIN"/>
    <property type="match status" value="1"/>
</dbReference>
<dbReference type="Pfam" id="PF05057">
    <property type="entry name" value="DUF676"/>
    <property type="match status" value="1"/>
</dbReference>